<name>A0A8H6MTG4_9PEZI</name>
<organism evidence="2 3">
    <name type="scientific">Colletotrichum sojae</name>
    <dbReference type="NCBI Taxonomy" id="2175907"/>
    <lineage>
        <taxon>Eukaryota</taxon>
        <taxon>Fungi</taxon>
        <taxon>Dikarya</taxon>
        <taxon>Ascomycota</taxon>
        <taxon>Pezizomycotina</taxon>
        <taxon>Sordariomycetes</taxon>
        <taxon>Hypocreomycetidae</taxon>
        <taxon>Glomerellales</taxon>
        <taxon>Glomerellaceae</taxon>
        <taxon>Colletotrichum</taxon>
        <taxon>Colletotrichum orchidearum species complex</taxon>
    </lineage>
</organism>
<feature type="region of interest" description="Disordered" evidence="1">
    <location>
        <begin position="421"/>
        <end position="477"/>
    </location>
</feature>
<dbReference type="AlphaFoldDB" id="A0A8H6MTG4"/>
<feature type="region of interest" description="Disordered" evidence="1">
    <location>
        <begin position="207"/>
        <end position="234"/>
    </location>
</feature>
<keyword evidence="3" id="KW-1185">Reference proteome</keyword>
<evidence type="ECO:0000313" key="2">
    <source>
        <dbReference type="EMBL" id="KAF6807541.1"/>
    </source>
</evidence>
<feature type="compositionally biased region" description="Polar residues" evidence="1">
    <location>
        <begin position="436"/>
        <end position="452"/>
    </location>
</feature>
<evidence type="ECO:0000313" key="3">
    <source>
        <dbReference type="Proteomes" id="UP000652219"/>
    </source>
</evidence>
<proteinExistence type="predicted"/>
<reference evidence="2 3" key="1">
    <citation type="journal article" date="2020" name="Phytopathology">
        <title>Genome Sequence Resources of Colletotrichum truncatum, C. plurivorum, C. musicola, and C. sojae: Four Species Pathogenic to Soybean (Glycine max).</title>
        <authorList>
            <person name="Rogerio F."/>
            <person name="Boufleur T.R."/>
            <person name="Ciampi-Guillardi M."/>
            <person name="Sukno S.A."/>
            <person name="Thon M.R."/>
            <person name="Massola Junior N.S."/>
            <person name="Baroncelli R."/>
        </authorList>
    </citation>
    <scope>NUCLEOTIDE SEQUENCE [LARGE SCALE GENOMIC DNA]</scope>
    <source>
        <strain evidence="2 3">LFN0009</strain>
    </source>
</reference>
<accession>A0A8H6MTG4</accession>
<comment type="caution">
    <text evidence="2">The sequence shown here is derived from an EMBL/GenBank/DDBJ whole genome shotgun (WGS) entry which is preliminary data.</text>
</comment>
<gene>
    <name evidence="2" type="ORF">CSOJ01_08130</name>
</gene>
<sequence>MDVMFDEPDGQARGNTQSFLRRSMLGLKPAYAYLRGRGEARRQEDRTIIDQSDAICWPRLTSPKMDTGQKQEEAGAGCGQAQTFVLWCSSRGQATARWELDMAMPVGPPRAQALVRFEVVLHALSTEEQFDSSLCAHGLRFHSRCLLPSYQKAGSREQSARTLMGTRFQPAGGETRLEAAAAGLNSRRHHRSNHWFVPNLIAFPTSERRPGRRQATAEGLSMEQVPETPDLDDTESLEASFSHSYIEWAGWPSEHEAEFQRSSNFPAEVNIRRGMCAVFSLECRTHQLIEQHESLGEWRRQPTKAAKAAGRAGACHDSSRHPAAREQCAVDALCKARRLGSATLEVDVEKWWGQRTLPGTSPTTMGLYIKCIDRYTVLPYTGDSVVDGRSSRTLRRPDRLTGLIQVGDDALQPQFPPAAKCSAANWEPPAQPRLYDNTTLTSLDTTKRSPATKSADKRRELLVSSPTVSRAISPRGPRDAPLVHPTFLLSTVSVSQPVRPLFVFWLAALRSSISRIAFVAVAHLIFARPTRRLTLAAQYVARTDSTSAIWSTCLCLAFRGRQSSKTPTTAHGRTSTSRITPSYFYDRKRLCRIQYFESVAFSQGVPQLPVVNPAARSQQHRSHDIIFADACFHRSAHC</sequence>
<evidence type="ECO:0000256" key="1">
    <source>
        <dbReference type="SAM" id="MobiDB-lite"/>
    </source>
</evidence>
<protein>
    <submittedName>
        <fullName evidence="2">Uncharacterized protein</fullName>
    </submittedName>
</protein>
<dbReference type="EMBL" id="WIGN01000135">
    <property type="protein sequence ID" value="KAF6807541.1"/>
    <property type="molecule type" value="Genomic_DNA"/>
</dbReference>
<dbReference type="Proteomes" id="UP000652219">
    <property type="component" value="Unassembled WGS sequence"/>
</dbReference>